<reference evidence="1 2" key="1">
    <citation type="submission" date="2012-04" db="EMBL/GenBank/DDBJ databases">
        <title>The Genome Sequence of Afipia clevelandensis ATCC 49720.</title>
        <authorList>
            <consortium name="The Broad Institute Genome Sequencing Platform"/>
            <person name="Earl A."/>
            <person name="Ward D."/>
            <person name="Feldgarden M."/>
            <person name="Gevers D."/>
            <person name="Huys G."/>
            <person name="Walker B."/>
            <person name="Young S.K."/>
            <person name="Zeng Q."/>
            <person name="Gargeya S."/>
            <person name="Fitzgerald M."/>
            <person name="Haas B."/>
            <person name="Abouelleil A."/>
            <person name="Alvarado L."/>
            <person name="Arachchi H.M."/>
            <person name="Berlin A."/>
            <person name="Chapman S.B."/>
            <person name="Goldberg J."/>
            <person name="Griggs A."/>
            <person name="Gujja S."/>
            <person name="Hansen M."/>
            <person name="Howarth C."/>
            <person name="Imamovic A."/>
            <person name="Larimer J."/>
            <person name="McCowen C."/>
            <person name="Montmayeur A."/>
            <person name="Murphy C."/>
            <person name="Neiman D."/>
            <person name="Pearson M."/>
            <person name="Priest M."/>
            <person name="Roberts A."/>
            <person name="Saif S."/>
            <person name="Shea T."/>
            <person name="Sisk P."/>
            <person name="Sykes S."/>
            <person name="Wortman J."/>
            <person name="Nusbaum C."/>
            <person name="Birren B."/>
        </authorList>
    </citation>
    <scope>NUCLEOTIDE SEQUENCE [LARGE SCALE GENOMIC DNA]</scope>
    <source>
        <strain evidence="1 2">ATCC 49720</strain>
    </source>
</reference>
<name>K8NZE7_9BRAD</name>
<evidence type="ECO:0000313" key="1">
    <source>
        <dbReference type="EMBL" id="EKS33844.1"/>
    </source>
</evidence>
<dbReference type="PATRIC" id="fig|883079.3.peg.3027"/>
<protein>
    <submittedName>
        <fullName evidence="1">Uncharacterized protein</fullName>
    </submittedName>
</protein>
<evidence type="ECO:0000313" key="2">
    <source>
        <dbReference type="Proteomes" id="UP000001095"/>
    </source>
</evidence>
<organism evidence="1 2">
    <name type="scientific">Afipia clevelandensis ATCC 49720</name>
    <dbReference type="NCBI Taxonomy" id="883079"/>
    <lineage>
        <taxon>Bacteria</taxon>
        <taxon>Pseudomonadati</taxon>
        <taxon>Pseudomonadota</taxon>
        <taxon>Alphaproteobacteria</taxon>
        <taxon>Hyphomicrobiales</taxon>
        <taxon>Nitrobacteraceae</taxon>
        <taxon>Afipia</taxon>
    </lineage>
</organism>
<dbReference type="AlphaFoldDB" id="K8NZE7"/>
<keyword evidence="2" id="KW-1185">Reference proteome</keyword>
<comment type="caution">
    <text evidence="1">The sequence shown here is derived from an EMBL/GenBank/DDBJ whole genome shotgun (WGS) entry which is preliminary data.</text>
</comment>
<dbReference type="EMBL" id="AGWY01000012">
    <property type="protein sequence ID" value="EKS33844.1"/>
    <property type="molecule type" value="Genomic_DNA"/>
</dbReference>
<gene>
    <name evidence="1" type="ORF">HMPREF9696_02964</name>
</gene>
<proteinExistence type="predicted"/>
<accession>K8NZE7</accession>
<sequence length="48" mass="5370">MGLYVERVPTSAPTPFVRHFTVSWLIPPIRGSLRKMPQKARARLPGGP</sequence>
<dbReference type="Proteomes" id="UP000001095">
    <property type="component" value="Unassembled WGS sequence"/>
</dbReference>
<dbReference type="HOGENOM" id="CLU_3148619_0_0_5"/>